<accession>A0A180GD92</accession>
<name>A0A180GD92_PUCT1</name>
<reference evidence="3" key="4">
    <citation type="submission" date="2025-05" db="UniProtKB">
        <authorList>
            <consortium name="EnsemblFungi"/>
        </authorList>
    </citation>
    <scope>IDENTIFICATION</scope>
    <source>
        <strain evidence="3">isolate 1-1 / race 1 (BBBD)</strain>
    </source>
</reference>
<dbReference type="Proteomes" id="UP000005240">
    <property type="component" value="Unassembled WGS sequence"/>
</dbReference>
<keyword evidence="4" id="KW-1185">Reference proteome</keyword>
<evidence type="ECO:0000313" key="4">
    <source>
        <dbReference type="Proteomes" id="UP000005240"/>
    </source>
</evidence>
<dbReference type="VEuPathDB" id="FungiDB:PTTG_28267"/>
<gene>
    <name evidence="2" type="ORF">PTTG_28267</name>
</gene>
<dbReference type="AlphaFoldDB" id="A0A180GD92"/>
<feature type="compositionally biased region" description="Low complexity" evidence="1">
    <location>
        <begin position="25"/>
        <end position="36"/>
    </location>
</feature>
<feature type="region of interest" description="Disordered" evidence="1">
    <location>
        <begin position="18"/>
        <end position="91"/>
    </location>
</feature>
<evidence type="ECO:0000256" key="1">
    <source>
        <dbReference type="SAM" id="MobiDB-lite"/>
    </source>
</evidence>
<evidence type="ECO:0000313" key="3">
    <source>
        <dbReference type="EnsemblFungi" id="PTTG_28267-t43_1-p1"/>
    </source>
</evidence>
<protein>
    <submittedName>
        <fullName evidence="2 3">Uncharacterized protein</fullName>
    </submittedName>
</protein>
<reference evidence="2" key="1">
    <citation type="submission" date="2009-11" db="EMBL/GenBank/DDBJ databases">
        <authorList>
            <consortium name="The Broad Institute Genome Sequencing Platform"/>
            <person name="Ward D."/>
            <person name="Feldgarden M."/>
            <person name="Earl A."/>
            <person name="Young S.K."/>
            <person name="Zeng Q."/>
            <person name="Koehrsen M."/>
            <person name="Alvarado L."/>
            <person name="Berlin A."/>
            <person name="Bochicchio J."/>
            <person name="Borenstein D."/>
            <person name="Chapman S.B."/>
            <person name="Chen Z."/>
            <person name="Engels R."/>
            <person name="Freedman E."/>
            <person name="Gellesch M."/>
            <person name="Goldberg J."/>
            <person name="Griggs A."/>
            <person name="Gujja S."/>
            <person name="Heilman E."/>
            <person name="Heiman D."/>
            <person name="Hepburn T."/>
            <person name="Howarth C."/>
            <person name="Jen D."/>
            <person name="Larson L."/>
            <person name="Lewis B."/>
            <person name="Mehta T."/>
            <person name="Park D."/>
            <person name="Pearson M."/>
            <person name="Roberts A."/>
            <person name="Saif S."/>
            <person name="Shea T."/>
            <person name="Shenoy N."/>
            <person name="Sisk P."/>
            <person name="Stolte C."/>
            <person name="Sykes S."/>
            <person name="Thomson T."/>
            <person name="Walk T."/>
            <person name="White J."/>
            <person name="Yandava C."/>
            <person name="Izard J."/>
            <person name="Baranova O.V."/>
            <person name="Blanton J.M."/>
            <person name="Tanner A.C."/>
            <person name="Dewhirst F.E."/>
            <person name="Haas B."/>
            <person name="Nusbaum C."/>
            <person name="Birren B."/>
        </authorList>
    </citation>
    <scope>NUCLEOTIDE SEQUENCE [LARGE SCALE GENOMIC DNA]</scope>
    <source>
        <strain evidence="2">1-1 BBBD Race 1</strain>
    </source>
</reference>
<evidence type="ECO:0000313" key="2">
    <source>
        <dbReference type="EMBL" id="OAV90591.1"/>
    </source>
</evidence>
<reference evidence="2" key="2">
    <citation type="submission" date="2016-05" db="EMBL/GenBank/DDBJ databases">
        <title>Comparative analysis highlights variable genome content of wheat rusts and divergence of the mating loci.</title>
        <authorList>
            <person name="Cuomo C.A."/>
            <person name="Bakkeren G."/>
            <person name="Szabo L."/>
            <person name="Khalil H."/>
            <person name="Joly D."/>
            <person name="Goldberg J."/>
            <person name="Young S."/>
            <person name="Zeng Q."/>
            <person name="Fellers J."/>
        </authorList>
    </citation>
    <scope>NUCLEOTIDE SEQUENCE [LARGE SCALE GENOMIC DNA]</scope>
    <source>
        <strain evidence="2">1-1 BBBD Race 1</strain>
    </source>
</reference>
<feature type="compositionally biased region" description="Low complexity" evidence="1">
    <location>
        <begin position="48"/>
        <end position="60"/>
    </location>
</feature>
<proteinExistence type="predicted"/>
<dbReference type="EnsemblFungi" id="PTTG_28267-t43_1">
    <property type="protein sequence ID" value="PTTG_28267-t43_1-p1"/>
    <property type="gene ID" value="PTTG_28267"/>
</dbReference>
<dbReference type="EMBL" id="ADAS02000098">
    <property type="protein sequence ID" value="OAV90591.1"/>
    <property type="molecule type" value="Genomic_DNA"/>
</dbReference>
<reference evidence="3 4" key="3">
    <citation type="journal article" date="2017" name="G3 (Bethesda)">
        <title>Comparative analysis highlights variable genome content of wheat rusts and divergence of the mating loci.</title>
        <authorList>
            <person name="Cuomo C.A."/>
            <person name="Bakkeren G."/>
            <person name="Khalil H.B."/>
            <person name="Panwar V."/>
            <person name="Joly D."/>
            <person name="Linning R."/>
            <person name="Sakthikumar S."/>
            <person name="Song X."/>
            <person name="Adiconis X."/>
            <person name="Fan L."/>
            <person name="Goldberg J.M."/>
            <person name="Levin J.Z."/>
            <person name="Young S."/>
            <person name="Zeng Q."/>
            <person name="Anikster Y."/>
            <person name="Bruce M."/>
            <person name="Wang M."/>
            <person name="Yin C."/>
            <person name="McCallum B."/>
            <person name="Szabo L.J."/>
            <person name="Hulbert S."/>
            <person name="Chen X."/>
            <person name="Fellers J.P."/>
        </authorList>
    </citation>
    <scope>NUCLEOTIDE SEQUENCE</scope>
    <source>
        <strain evidence="3">isolate 1-1 / race 1 (BBBD)</strain>
        <strain evidence="4">Isolate 1-1 / race 1 (BBBD)</strain>
    </source>
</reference>
<sequence length="91" mass="9252">MGLLPRYNPGGIGVQWLVATHTESTTNPTNPQTPAPLSSSAAQSNIKSTTGPPVASGSGSPPSPREELPSPSQPVDPEESPAQPMGPSPEI</sequence>
<feature type="compositionally biased region" description="Polar residues" evidence="1">
    <location>
        <begin position="37"/>
        <end position="47"/>
    </location>
</feature>
<organism evidence="2">
    <name type="scientific">Puccinia triticina (isolate 1-1 / race 1 (BBBD))</name>
    <name type="common">Brown leaf rust fungus</name>
    <dbReference type="NCBI Taxonomy" id="630390"/>
    <lineage>
        <taxon>Eukaryota</taxon>
        <taxon>Fungi</taxon>
        <taxon>Dikarya</taxon>
        <taxon>Basidiomycota</taxon>
        <taxon>Pucciniomycotina</taxon>
        <taxon>Pucciniomycetes</taxon>
        <taxon>Pucciniales</taxon>
        <taxon>Pucciniaceae</taxon>
        <taxon>Puccinia</taxon>
    </lineage>
</organism>